<name>A0A2T3J450_9GAMM</name>
<dbReference type="AlphaFoldDB" id="A0A2T3J450"/>
<feature type="transmembrane region" description="Helical" evidence="1">
    <location>
        <begin position="287"/>
        <end position="307"/>
    </location>
</feature>
<accession>A0A2T3J450</accession>
<dbReference type="OrthoDB" id="19972at2"/>
<dbReference type="Gene3D" id="1.20.1530.20">
    <property type="match status" value="1"/>
</dbReference>
<dbReference type="InterPro" id="IPR038770">
    <property type="entry name" value="Na+/solute_symporter_sf"/>
</dbReference>
<feature type="transmembrane region" description="Helical" evidence="1">
    <location>
        <begin position="156"/>
        <end position="185"/>
    </location>
</feature>
<keyword evidence="1" id="KW-0472">Membrane</keyword>
<keyword evidence="3" id="KW-1185">Reference proteome</keyword>
<dbReference type="Proteomes" id="UP000241222">
    <property type="component" value="Unassembled WGS sequence"/>
</dbReference>
<organism evidence="2 3">
    <name type="scientific">Photobacterium lutimaris</name>
    <dbReference type="NCBI Taxonomy" id="388278"/>
    <lineage>
        <taxon>Bacteria</taxon>
        <taxon>Pseudomonadati</taxon>
        <taxon>Pseudomonadota</taxon>
        <taxon>Gammaproteobacteria</taxon>
        <taxon>Vibrionales</taxon>
        <taxon>Vibrionaceae</taxon>
        <taxon>Photobacterium</taxon>
    </lineage>
</organism>
<evidence type="ECO:0000313" key="3">
    <source>
        <dbReference type="Proteomes" id="UP000241222"/>
    </source>
</evidence>
<comment type="caution">
    <text evidence="2">The sequence shown here is derived from an EMBL/GenBank/DDBJ whole genome shotgun (WGS) entry which is preliminary data.</text>
</comment>
<keyword evidence="1" id="KW-1133">Transmembrane helix</keyword>
<feature type="transmembrane region" description="Helical" evidence="1">
    <location>
        <begin position="30"/>
        <end position="48"/>
    </location>
</feature>
<gene>
    <name evidence="2" type="ORF">C9I99_03140</name>
</gene>
<feature type="transmembrane region" description="Helical" evidence="1">
    <location>
        <begin position="348"/>
        <end position="370"/>
    </location>
</feature>
<dbReference type="EMBL" id="PYMH01000001">
    <property type="protein sequence ID" value="PSU36023.1"/>
    <property type="molecule type" value="Genomic_DNA"/>
</dbReference>
<feature type="transmembrane region" description="Helical" evidence="1">
    <location>
        <begin position="111"/>
        <end position="135"/>
    </location>
</feature>
<feature type="transmembrane region" description="Helical" evidence="1">
    <location>
        <begin position="197"/>
        <end position="223"/>
    </location>
</feature>
<feature type="transmembrane region" description="Helical" evidence="1">
    <location>
        <begin position="68"/>
        <end position="91"/>
    </location>
</feature>
<proteinExistence type="predicted"/>
<dbReference type="RefSeq" id="WP_107347377.1">
    <property type="nucleotide sequence ID" value="NZ_PYMH01000001.1"/>
</dbReference>
<evidence type="ECO:0000256" key="1">
    <source>
        <dbReference type="SAM" id="Phobius"/>
    </source>
</evidence>
<feature type="transmembrane region" description="Helical" evidence="1">
    <location>
        <begin position="319"/>
        <end position="342"/>
    </location>
</feature>
<reference evidence="2 3" key="1">
    <citation type="submission" date="2018-03" db="EMBL/GenBank/DDBJ databases">
        <title>Whole genome sequencing of Histamine producing bacteria.</title>
        <authorList>
            <person name="Butler K."/>
        </authorList>
    </citation>
    <scope>NUCLEOTIDE SEQUENCE [LARGE SCALE GENOMIC DNA]</scope>
    <source>
        <strain evidence="2 3">JCM 13586</strain>
    </source>
</reference>
<feature type="transmembrane region" description="Helical" evidence="1">
    <location>
        <begin position="244"/>
        <end position="267"/>
    </location>
</feature>
<keyword evidence="1" id="KW-0812">Transmembrane</keyword>
<sequence length="389" mass="42672">MKKVILYSILLLVGLFLSQLLPLYIEGYGAWQPMLMVVTMSALAYIMINVGREFEIDKNNLKQYSWDYVVAMTTATFPWIAVVLYFIFVLMPSDLWFNADAWKETLVIGRFAAPTSAGVLFAMLAAAGLGATWMFKKARVLAIFDDLDTVLLMIPLTILVVGWRPALGLTLILMLALLVIGYKYLHKWNIPSSAGTIVGYSVLIAGLCEVFYISTGIHFEVLLPAFVLGCMMKSQHESTKDAKVSTVVAASFMVLVGLSLPQIFGGITPADNSSITTAMPAMEMSEIAFHVIMISIVSNIGKMFPLFCYRNEATVKERLALSIGMWPRGEVGAGVLMISIGYGFGGPIVTISMLSLALNLVLTGFFIMMVRSLILSPEERGGVHEKTRA</sequence>
<evidence type="ECO:0000313" key="2">
    <source>
        <dbReference type="EMBL" id="PSU36023.1"/>
    </source>
</evidence>
<protein>
    <submittedName>
        <fullName evidence="2">Sodium:proton antiporter</fullName>
    </submittedName>
</protein>